<proteinExistence type="predicted"/>
<comment type="caution">
    <text evidence="1">The sequence shown here is derived from an EMBL/GenBank/DDBJ whole genome shotgun (WGS) entry which is preliminary data.</text>
</comment>
<dbReference type="Proteomes" id="UP001143910">
    <property type="component" value="Unassembled WGS sequence"/>
</dbReference>
<evidence type="ECO:0000313" key="1">
    <source>
        <dbReference type="EMBL" id="KAJ2975988.1"/>
    </source>
</evidence>
<protein>
    <submittedName>
        <fullName evidence="1">Uncharacterized protein</fullName>
    </submittedName>
</protein>
<keyword evidence="2" id="KW-1185">Reference proteome</keyword>
<evidence type="ECO:0000313" key="2">
    <source>
        <dbReference type="Proteomes" id="UP001143910"/>
    </source>
</evidence>
<name>A0ACC1NAE0_9HYPO</name>
<accession>A0ACC1NAE0</accession>
<dbReference type="EMBL" id="JANJQO010000635">
    <property type="protein sequence ID" value="KAJ2975988.1"/>
    <property type="molecule type" value="Genomic_DNA"/>
</dbReference>
<gene>
    <name evidence="1" type="ORF">NQ176_g5205</name>
</gene>
<organism evidence="1 2">
    <name type="scientific">Zarea fungicola</name>
    <dbReference type="NCBI Taxonomy" id="93591"/>
    <lineage>
        <taxon>Eukaryota</taxon>
        <taxon>Fungi</taxon>
        <taxon>Dikarya</taxon>
        <taxon>Ascomycota</taxon>
        <taxon>Pezizomycotina</taxon>
        <taxon>Sordariomycetes</taxon>
        <taxon>Hypocreomycetidae</taxon>
        <taxon>Hypocreales</taxon>
        <taxon>Cordycipitaceae</taxon>
        <taxon>Zarea</taxon>
    </lineage>
</organism>
<sequence>MHIHLPSVVVLGVALPLAQAVLSIPDSPCLTSCGNVVDATAQTDITCNDRGYGGGDSQIFKGCVECEMNSRFVGSNNQTDVAASLYNMRYTVSSCLFGVPSKDNMLGSNPCVINKACDNFKNATIFDKLSSQDHGYEYCDLWPVTNEIDFTGCKQCLAVDHLVLSNFVTMLHAGCKQRPQPGVTIGVDGDPFGYKPLNITAPSPISTVDPAWFDQGPLNLNAKVGIAVGSFVFLLIILGIFVVWNGKRRRRAYLKKLEAIYTTNKGWPTPQSPGGMFETPVSQRPLINHGWGDSPLHEQPDKPFPRYVSPYASQYNSPTSATDMTSMPWPDAALPRDHNIGLTVPDNHGHSWDDSKGKDHAESYELHDVDSSGSNVYNPRHFTEAPVLGHPGYGRNSTSPTKHHLTEEDFRTGHAI</sequence>
<reference evidence="1" key="1">
    <citation type="submission" date="2022-08" db="EMBL/GenBank/DDBJ databases">
        <title>Genome Sequence of Lecanicillium fungicola.</title>
        <authorList>
            <person name="Buettner E."/>
        </authorList>
    </citation>
    <scope>NUCLEOTIDE SEQUENCE</scope>
    <source>
        <strain evidence="1">Babe33</strain>
    </source>
</reference>